<feature type="domain" description="Luciferase-like" evidence="2">
    <location>
        <begin position="9"/>
        <end position="273"/>
    </location>
</feature>
<dbReference type="PANTHER" id="PTHR43244:SF1">
    <property type="entry name" value="5,10-METHYLENETETRAHYDROMETHANOPTERIN REDUCTASE"/>
    <property type="match status" value="1"/>
</dbReference>
<gene>
    <name evidence="3" type="ORF">ACFHYQ_26415</name>
</gene>
<proteinExistence type="predicted"/>
<sequence>MLVGLIAGDADHVVRDARLAERHGFDYLGCGEHLFFHGPTPNAFVQLAAAAGATSRIRLVSAVTLLPLYPAALAAKLAVTLDRVSAGRFELGVGAGGEYPAEFAAVGVDPTTRFRRLDEGLRVLRALFTGERISLEGESVVLSDVALRPAPVQAGGPPIWLGGRRAGAIRRAGRYADVWMPYMVDPRMLHDGLARARAVADEAGRPHDAVSGAVFAWTCVDPDRDWARETGIAAVSATYAQDFSDLADRYLVLGTPEEVVSRLQEYADAGADRVLIQVAASDAGRERVIATLARDVLPRLRESPLD</sequence>
<dbReference type="Pfam" id="PF00296">
    <property type="entry name" value="Bac_luciferase"/>
    <property type="match status" value="1"/>
</dbReference>
<dbReference type="Gene3D" id="3.20.20.30">
    <property type="entry name" value="Luciferase-like domain"/>
    <property type="match status" value="1"/>
</dbReference>
<dbReference type="InterPro" id="IPR019921">
    <property type="entry name" value="Lucif-like_OxRdtase_Rv2161c"/>
</dbReference>
<organism evidence="3 4">
    <name type="scientific">Sphaerimonospora cavernae</name>
    <dbReference type="NCBI Taxonomy" id="1740611"/>
    <lineage>
        <taxon>Bacteria</taxon>
        <taxon>Bacillati</taxon>
        <taxon>Actinomycetota</taxon>
        <taxon>Actinomycetes</taxon>
        <taxon>Streptosporangiales</taxon>
        <taxon>Streptosporangiaceae</taxon>
        <taxon>Sphaerimonospora</taxon>
    </lineage>
</organism>
<dbReference type="Proteomes" id="UP001589870">
    <property type="component" value="Unassembled WGS sequence"/>
</dbReference>
<evidence type="ECO:0000256" key="1">
    <source>
        <dbReference type="ARBA" id="ARBA00023002"/>
    </source>
</evidence>
<protein>
    <submittedName>
        <fullName evidence="3">LLM class flavin-dependent oxidoreductase</fullName>
        <ecNumber evidence="3">1.-.-.-</ecNumber>
    </submittedName>
</protein>
<dbReference type="GO" id="GO:0016491">
    <property type="term" value="F:oxidoreductase activity"/>
    <property type="evidence" value="ECO:0007669"/>
    <property type="project" value="UniProtKB-KW"/>
</dbReference>
<dbReference type="SUPFAM" id="SSF51679">
    <property type="entry name" value="Bacterial luciferase-like"/>
    <property type="match status" value="1"/>
</dbReference>
<dbReference type="RefSeq" id="WP_394303845.1">
    <property type="nucleotide sequence ID" value="NZ_JBHMQT010000059.1"/>
</dbReference>
<evidence type="ECO:0000313" key="4">
    <source>
        <dbReference type="Proteomes" id="UP001589870"/>
    </source>
</evidence>
<dbReference type="InterPro" id="IPR036661">
    <property type="entry name" value="Luciferase-like_sf"/>
</dbReference>
<dbReference type="InterPro" id="IPR050564">
    <property type="entry name" value="F420-G6PD/mer"/>
</dbReference>
<reference evidence="3 4" key="1">
    <citation type="submission" date="2024-09" db="EMBL/GenBank/DDBJ databases">
        <authorList>
            <person name="Sun Q."/>
            <person name="Mori K."/>
        </authorList>
    </citation>
    <scope>NUCLEOTIDE SEQUENCE [LARGE SCALE GENOMIC DNA]</scope>
    <source>
        <strain evidence="3 4">TBRC 1851</strain>
    </source>
</reference>
<name>A0ABV6UCF5_9ACTN</name>
<keyword evidence="4" id="KW-1185">Reference proteome</keyword>
<dbReference type="EC" id="1.-.-.-" evidence="3"/>
<comment type="caution">
    <text evidence="3">The sequence shown here is derived from an EMBL/GenBank/DDBJ whole genome shotgun (WGS) entry which is preliminary data.</text>
</comment>
<accession>A0ABV6UCF5</accession>
<evidence type="ECO:0000313" key="3">
    <source>
        <dbReference type="EMBL" id="MFC0865837.1"/>
    </source>
</evidence>
<dbReference type="EMBL" id="JBHMQT010000059">
    <property type="protein sequence ID" value="MFC0865837.1"/>
    <property type="molecule type" value="Genomic_DNA"/>
</dbReference>
<dbReference type="PANTHER" id="PTHR43244">
    <property type="match status" value="1"/>
</dbReference>
<dbReference type="NCBIfam" id="TIGR03619">
    <property type="entry name" value="F420_Rv2161c"/>
    <property type="match status" value="1"/>
</dbReference>
<dbReference type="InterPro" id="IPR011251">
    <property type="entry name" value="Luciferase-like_dom"/>
</dbReference>
<keyword evidence="1 3" id="KW-0560">Oxidoreductase</keyword>
<evidence type="ECO:0000259" key="2">
    <source>
        <dbReference type="Pfam" id="PF00296"/>
    </source>
</evidence>